<proteinExistence type="predicted"/>
<sequence>MWRFKPILISLAGYPLPRDARFIIVMRRPIQVDYSKLSTMTTVLRKMTPSHGIALCVLF</sequence>
<dbReference type="EMBL" id="KN837421">
    <property type="protein sequence ID" value="KIJ25313.1"/>
    <property type="molecule type" value="Genomic_DNA"/>
</dbReference>
<evidence type="ECO:0000313" key="1">
    <source>
        <dbReference type="EMBL" id="KIJ25313.1"/>
    </source>
</evidence>
<dbReference type="AlphaFoldDB" id="A0A0C9T8H1"/>
<protein>
    <submittedName>
        <fullName evidence="1">Unplaced genomic scaffold SPHSTscaffold_346, whole genome shotgun sequence</fullName>
    </submittedName>
</protein>
<reference evidence="1 2" key="1">
    <citation type="submission" date="2014-06" db="EMBL/GenBank/DDBJ databases">
        <title>Evolutionary Origins and Diversification of the Mycorrhizal Mutualists.</title>
        <authorList>
            <consortium name="DOE Joint Genome Institute"/>
            <consortium name="Mycorrhizal Genomics Consortium"/>
            <person name="Kohler A."/>
            <person name="Kuo A."/>
            <person name="Nagy L.G."/>
            <person name="Floudas D."/>
            <person name="Copeland A."/>
            <person name="Barry K.W."/>
            <person name="Cichocki N."/>
            <person name="Veneault-Fourrey C."/>
            <person name="LaButti K."/>
            <person name="Lindquist E.A."/>
            <person name="Lipzen A."/>
            <person name="Lundell T."/>
            <person name="Morin E."/>
            <person name="Murat C."/>
            <person name="Riley R."/>
            <person name="Ohm R."/>
            <person name="Sun H."/>
            <person name="Tunlid A."/>
            <person name="Henrissat B."/>
            <person name="Grigoriev I.V."/>
            <person name="Hibbett D.S."/>
            <person name="Martin F."/>
        </authorList>
    </citation>
    <scope>NUCLEOTIDE SEQUENCE [LARGE SCALE GENOMIC DNA]</scope>
    <source>
        <strain evidence="1 2">SS14</strain>
    </source>
</reference>
<dbReference type="Proteomes" id="UP000054279">
    <property type="component" value="Unassembled WGS sequence"/>
</dbReference>
<accession>A0A0C9T8H1</accession>
<keyword evidence="2" id="KW-1185">Reference proteome</keyword>
<organism evidence="1 2">
    <name type="scientific">Sphaerobolus stellatus (strain SS14)</name>
    <dbReference type="NCBI Taxonomy" id="990650"/>
    <lineage>
        <taxon>Eukaryota</taxon>
        <taxon>Fungi</taxon>
        <taxon>Dikarya</taxon>
        <taxon>Basidiomycota</taxon>
        <taxon>Agaricomycotina</taxon>
        <taxon>Agaricomycetes</taxon>
        <taxon>Phallomycetidae</taxon>
        <taxon>Geastrales</taxon>
        <taxon>Sphaerobolaceae</taxon>
        <taxon>Sphaerobolus</taxon>
    </lineage>
</organism>
<name>A0A0C9T8H1_SPHS4</name>
<evidence type="ECO:0000313" key="2">
    <source>
        <dbReference type="Proteomes" id="UP000054279"/>
    </source>
</evidence>
<gene>
    <name evidence="1" type="ORF">M422DRAFT_38832</name>
</gene>
<dbReference type="HOGENOM" id="CLU_2962399_0_0_1"/>